<reference evidence="10 11" key="1">
    <citation type="submission" date="2018-10" db="EMBL/GenBank/DDBJ databases">
        <title>Co-occurring genomic capacity for anaerobic methane metabolism and dissimilatory sulfite reduction discovered in the Korarchaeota.</title>
        <authorList>
            <person name="Mckay L.J."/>
            <person name="Dlakic M."/>
            <person name="Fields M.W."/>
            <person name="Delmont T.O."/>
            <person name="Eren A.M."/>
            <person name="Jay Z.J."/>
            <person name="Klingelsmith K.B."/>
            <person name="Rusch D.B."/>
            <person name="Inskeep W.P."/>
        </authorList>
    </citation>
    <scope>NUCLEOTIDE SEQUENCE [LARGE SCALE GENOMIC DNA]</scope>
    <source>
        <strain evidence="10 11">WS</strain>
    </source>
</reference>
<dbReference type="Pfam" id="PF02687">
    <property type="entry name" value="FtsX"/>
    <property type="match status" value="1"/>
</dbReference>
<feature type="domain" description="MacB-like periplasmic core" evidence="9">
    <location>
        <begin position="22"/>
        <end position="240"/>
    </location>
</feature>
<evidence type="ECO:0000256" key="1">
    <source>
        <dbReference type="ARBA" id="ARBA00004651"/>
    </source>
</evidence>
<comment type="caution">
    <text evidence="10">The sequence shown here is derived from an EMBL/GenBank/DDBJ whole genome shotgun (WGS) entry which is preliminary data.</text>
</comment>
<evidence type="ECO:0000256" key="2">
    <source>
        <dbReference type="ARBA" id="ARBA00022475"/>
    </source>
</evidence>
<dbReference type="Pfam" id="PF12704">
    <property type="entry name" value="MacB_PCD"/>
    <property type="match status" value="1"/>
</dbReference>
<comment type="similarity">
    <text evidence="6">Belongs to the ABC-4 integral membrane protein family.</text>
</comment>
<gene>
    <name evidence="10" type="ORF">D9Q81_03270</name>
</gene>
<evidence type="ECO:0000259" key="9">
    <source>
        <dbReference type="Pfam" id="PF12704"/>
    </source>
</evidence>
<dbReference type="PANTHER" id="PTHR30572">
    <property type="entry name" value="MEMBRANE COMPONENT OF TRANSPORTER-RELATED"/>
    <property type="match status" value="1"/>
</dbReference>
<evidence type="ECO:0000256" key="5">
    <source>
        <dbReference type="ARBA" id="ARBA00023136"/>
    </source>
</evidence>
<dbReference type="GO" id="GO:0005886">
    <property type="term" value="C:plasma membrane"/>
    <property type="evidence" value="ECO:0007669"/>
    <property type="project" value="UniProtKB-SubCell"/>
</dbReference>
<keyword evidence="3 7" id="KW-0812">Transmembrane</keyword>
<dbReference type="InterPro" id="IPR025857">
    <property type="entry name" value="MacB_PCD"/>
</dbReference>
<feature type="transmembrane region" description="Helical" evidence="7">
    <location>
        <begin position="266"/>
        <end position="292"/>
    </location>
</feature>
<organism evidence="10 11">
    <name type="scientific">Candidatus Korarchaeum cryptofilum</name>
    <dbReference type="NCBI Taxonomy" id="498846"/>
    <lineage>
        <taxon>Archaea</taxon>
        <taxon>Thermoproteota</taxon>
        <taxon>Candidatus Korarchaeia</taxon>
        <taxon>Candidatus Korarchaeales</taxon>
        <taxon>Candidatus Korarchaeaceae</taxon>
        <taxon>Candidatus Korarchaeum</taxon>
    </lineage>
</organism>
<evidence type="ECO:0000256" key="6">
    <source>
        <dbReference type="ARBA" id="ARBA00038076"/>
    </source>
</evidence>
<sequence>MRLLDILKFSFKAMRSRKRRTYLTLLGIFLGVLTLTAVVSYAAGYGVAIQKIIKGGSLRVIYLIPRETSFTESDLAKISTMDGVETVIPMIRLFGEFNVMGQNIRASIVGFDVNYVEELFPDLKLQYGDWPSNQAEQAVIIGNNILSQISVEDARDLIGLGIRISIGGPISKGSIKGTIYGVLAPYGTSIMTDVDNSILIPLDYAMSMYRRFYNRRDYPTLVVIVDDVNRIDQVVSELRDEYGDSAYPIAMRDLQRALDMLINTSIIALGSIAVMTIVVASVGIMNAMYTTVTERTRIIGVMRAMGAFQREIMLSFLFEGVIMSAIAIILGIIGGYVGAVILSQLMSLAIGGGSSNVRVTSRAGGMQGSISLSITPVLPLEYALTIAGVTLLITLIGAIPPARQAAKLEPAKALRFE</sequence>
<evidence type="ECO:0000256" key="7">
    <source>
        <dbReference type="SAM" id="Phobius"/>
    </source>
</evidence>
<dbReference type="EMBL" id="RCOR01000018">
    <property type="protein sequence ID" value="RSN69634.1"/>
    <property type="molecule type" value="Genomic_DNA"/>
</dbReference>
<keyword evidence="2" id="KW-1003">Cell membrane</keyword>
<comment type="subcellular location">
    <subcellularLocation>
        <location evidence="1">Cell membrane</location>
        <topology evidence="1">Multi-pass membrane protein</topology>
    </subcellularLocation>
</comment>
<dbReference type="AlphaFoldDB" id="A0A3R9WYY1"/>
<dbReference type="GO" id="GO:0022857">
    <property type="term" value="F:transmembrane transporter activity"/>
    <property type="evidence" value="ECO:0007669"/>
    <property type="project" value="TreeGrafter"/>
</dbReference>
<evidence type="ECO:0000313" key="10">
    <source>
        <dbReference type="EMBL" id="RSN69634.1"/>
    </source>
</evidence>
<feature type="domain" description="ABC3 transporter permease C-terminal" evidence="8">
    <location>
        <begin position="271"/>
        <end position="410"/>
    </location>
</feature>
<dbReference type="RefSeq" id="WP_125741250.1">
    <property type="nucleotide sequence ID" value="NZ_RCOR01000018.1"/>
</dbReference>
<evidence type="ECO:0000256" key="4">
    <source>
        <dbReference type="ARBA" id="ARBA00022989"/>
    </source>
</evidence>
<accession>A0A3R9WYY1</accession>
<evidence type="ECO:0000313" key="11">
    <source>
        <dbReference type="Proteomes" id="UP000278149"/>
    </source>
</evidence>
<dbReference type="InterPro" id="IPR003838">
    <property type="entry name" value="ABC3_permease_C"/>
</dbReference>
<keyword evidence="4 7" id="KW-1133">Transmembrane helix</keyword>
<dbReference type="InterPro" id="IPR050250">
    <property type="entry name" value="Macrolide_Exporter_MacB"/>
</dbReference>
<keyword evidence="5 7" id="KW-0472">Membrane</keyword>
<feature type="transmembrane region" description="Helical" evidence="7">
    <location>
        <begin position="382"/>
        <end position="402"/>
    </location>
</feature>
<evidence type="ECO:0000259" key="8">
    <source>
        <dbReference type="Pfam" id="PF02687"/>
    </source>
</evidence>
<feature type="transmembrane region" description="Helical" evidence="7">
    <location>
        <begin position="312"/>
        <end position="337"/>
    </location>
</feature>
<name>A0A3R9WYY1_9CREN</name>
<protein>
    <submittedName>
        <fullName evidence="10">ABC transporter permease</fullName>
    </submittedName>
</protein>
<evidence type="ECO:0000256" key="3">
    <source>
        <dbReference type="ARBA" id="ARBA00022692"/>
    </source>
</evidence>
<dbReference type="PANTHER" id="PTHR30572:SF4">
    <property type="entry name" value="ABC TRANSPORTER PERMEASE YTRF"/>
    <property type="match status" value="1"/>
</dbReference>
<dbReference type="Proteomes" id="UP000278149">
    <property type="component" value="Unassembled WGS sequence"/>
</dbReference>
<proteinExistence type="inferred from homology"/>